<keyword evidence="2" id="KW-1185">Reference proteome</keyword>
<reference evidence="2" key="1">
    <citation type="journal article" date="2019" name="Int. J. Syst. Evol. Microbiol.">
        <title>The Global Catalogue of Microorganisms (GCM) 10K type strain sequencing project: providing services to taxonomists for standard genome sequencing and annotation.</title>
        <authorList>
            <consortium name="The Broad Institute Genomics Platform"/>
            <consortium name="The Broad Institute Genome Sequencing Center for Infectious Disease"/>
            <person name="Wu L."/>
            <person name="Ma J."/>
        </authorList>
    </citation>
    <scope>NUCLEOTIDE SEQUENCE [LARGE SCALE GENOMIC DNA]</scope>
    <source>
        <strain evidence="2">JCM 17975</strain>
    </source>
</reference>
<protein>
    <submittedName>
        <fullName evidence="1">Uncharacterized protein</fullName>
    </submittedName>
</protein>
<dbReference type="RefSeq" id="WP_253869435.1">
    <property type="nucleotide sequence ID" value="NZ_BAABHM010000012.1"/>
</dbReference>
<gene>
    <name evidence="1" type="ORF">GCM10023198_29800</name>
</gene>
<proteinExistence type="predicted"/>
<evidence type="ECO:0000313" key="1">
    <source>
        <dbReference type="EMBL" id="GAA4705909.1"/>
    </source>
</evidence>
<organism evidence="1 2">
    <name type="scientific">Promicromonospora umidemergens</name>
    <dbReference type="NCBI Taxonomy" id="629679"/>
    <lineage>
        <taxon>Bacteria</taxon>
        <taxon>Bacillati</taxon>
        <taxon>Actinomycetota</taxon>
        <taxon>Actinomycetes</taxon>
        <taxon>Micrococcales</taxon>
        <taxon>Promicromonosporaceae</taxon>
        <taxon>Promicromonospora</taxon>
    </lineage>
</organism>
<accession>A0ABP8XFR7</accession>
<name>A0ABP8XFR7_9MICO</name>
<dbReference type="EMBL" id="BAABHM010000012">
    <property type="protein sequence ID" value="GAA4705909.1"/>
    <property type="molecule type" value="Genomic_DNA"/>
</dbReference>
<dbReference type="Proteomes" id="UP001500843">
    <property type="component" value="Unassembled WGS sequence"/>
</dbReference>
<comment type="caution">
    <text evidence="1">The sequence shown here is derived from an EMBL/GenBank/DDBJ whole genome shotgun (WGS) entry which is preliminary data.</text>
</comment>
<evidence type="ECO:0000313" key="2">
    <source>
        <dbReference type="Proteomes" id="UP001500843"/>
    </source>
</evidence>
<sequence length="55" mass="5963">MIAQVKASAVRADRLLVLALGPLGFIVADDAMFQRPIRAPTDRGLVTDVTFYAKC</sequence>